<evidence type="ECO:0000313" key="3">
    <source>
        <dbReference type="EMBL" id="JAV11242.1"/>
    </source>
</evidence>
<comment type="similarity">
    <text evidence="1">Belongs to the IUNH family.</text>
</comment>
<dbReference type="InterPro" id="IPR036452">
    <property type="entry name" value="Ribo_hydro-like"/>
</dbReference>
<sequence>MSSTIPSIIFDTDSGYDDAWSLFILLKAHSLNLIQLLAIICVTGNTNVDNCVINVCRVLEVAQQTSIPVYRGAYDHILFIENRTQDPFHGSDGFGDIFEPTDLPDMTPYHPEEHGVTAMARIIKEHPGEISLLVVGSLTNVALAMRMYPEIIELIVSLTVMGGNFLGIGNITPSAEFNAFSDPEAVDIVLRGLKRPITIVPWEVCIAPRNTITWDWRRNVLGERQHPILTLLNPVEDVIFNEYEFSAIWECADCIATVSLLAPDEIIKSFEIIPAAIELHGQQTRGQFVVDRRLDRRDREPNAKIITEINTQNYKKALYWTIFDDVKVSLDEYLRP</sequence>
<dbReference type="GO" id="GO:0016799">
    <property type="term" value="F:hydrolase activity, hydrolyzing N-glycosyl compounds"/>
    <property type="evidence" value="ECO:0007669"/>
    <property type="project" value="InterPro"/>
</dbReference>
<feature type="domain" description="Inosine/uridine-preferring nucleoside hydrolase" evidence="2">
    <location>
        <begin position="8"/>
        <end position="315"/>
    </location>
</feature>
<dbReference type="InterPro" id="IPR001910">
    <property type="entry name" value="Inosine/uridine_hydrolase_dom"/>
</dbReference>
<accession>A0A1L8DXX2</accession>
<organism evidence="3">
    <name type="scientific">Nyssomyia neivai</name>
    <dbReference type="NCBI Taxonomy" id="330878"/>
    <lineage>
        <taxon>Eukaryota</taxon>
        <taxon>Metazoa</taxon>
        <taxon>Ecdysozoa</taxon>
        <taxon>Arthropoda</taxon>
        <taxon>Hexapoda</taxon>
        <taxon>Insecta</taxon>
        <taxon>Pterygota</taxon>
        <taxon>Neoptera</taxon>
        <taxon>Endopterygota</taxon>
        <taxon>Diptera</taxon>
        <taxon>Nematocera</taxon>
        <taxon>Psychodoidea</taxon>
        <taxon>Psychodidae</taxon>
        <taxon>Nyssomyia</taxon>
    </lineage>
</organism>
<reference evidence="3" key="1">
    <citation type="submission" date="2016-12" db="EMBL/GenBank/DDBJ databases">
        <title>An insight into the sialome and mialome of the sand fly, Nyssomyia neivai.</title>
        <authorList>
            <person name="Sebastian V."/>
            <person name="Goulart T.M."/>
            <person name="Oliveira W."/>
            <person name="Calvo E."/>
            <person name="Oliveira L.F."/>
            <person name="Pinto M.C."/>
            <person name="Rosselino A.M."/>
            <person name="Ribeiro J.M."/>
        </authorList>
    </citation>
    <scope>NUCLEOTIDE SEQUENCE</scope>
</reference>
<evidence type="ECO:0000259" key="2">
    <source>
        <dbReference type="Pfam" id="PF01156"/>
    </source>
</evidence>
<dbReference type="AlphaFoldDB" id="A0A1L8DXX2"/>
<proteinExistence type="inferred from homology"/>
<protein>
    <submittedName>
        <fullName evidence="3">Putative inosine-uridine preferring nucleoside hydrolase</fullName>
    </submittedName>
</protein>
<dbReference type="PANTHER" id="PTHR46190">
    <property type="entry name" value="SI:CH211-201H21.5-RELATED"/>
    <property type="match status" value="1"/>
</dbReference>
<keyword evidence="3" id="KW-0378">Hydrolase</keyword>
<name>A0A1L8DXX2_9DIPT</name>
<dbReference type="Pfam" id="PF01156">
    <property type="entry name" value="IU_nuc_hydro"/>
    <property type="match status" value="1"/>
</dbReference>
<evidence type="ECO:0000256" key="1">
    <source>
        <dbReference type="ARBA" id="ARBA00009176"/>
    </source>
</evidence>
<dbReference type="InterPro" id="IPR052775">
    <property type="entry name" value="IUN_hydrolase"/>
</dbReference>
<dbReference type="PANTHER" id="PTHR46190:SF1">
    <property type="entry name" value="SI:CH211-201H21.5"/>
    <property type="match status" value="1"/>
</dbReference>
<dbReference type="SUPFAM" id="SSF53590">
    <property type="entry name" value="Nucleoside hydrolase"/>
    <property type="match status" value="1"/>
</dbReference>
<dbReference type="EMBL" id="GFDF01002842">
    <property type="protein sequence ID" value="JAV11242.1"/>
    <property type="molecule type" value="Transcribed_RNA"/>
</dbReference>
<dbReference type="Gene3D" id="3.90.245.10">
    <property type="entry name" value="Ribonucleoside hydrolase-like"/>
    <property type="match status" value="1"/>
</dbReference>